<gene>
    <name evidence="2" type="ORF">D0Q02_29625</name>
</gene>
<comment type="caution">
    <text evidence="2">The sequence shown here is derived from an EMBL/GenBank/DDBJ whole genome shotgun (WGS) entry which is preliminary data.</text>
</comment>
<keyword evidence="2" id="KW-0808">Transferase</keyword>
<reference evidence="2 3" key="1">
    <citation type="submission" date="2018-08" db="EMBL/GenBank/DDBJ databases">
        <title>Verrucosispora craniellae sp. nov., isolated from a marine sponge in the South China Sea.</title>
        <authorList>
            <person name="Li L."/>
            <person name="Lin H.W."/>
        </authorList>
    </citation>
    <scope>NUCLEOTIDE SEQUENCE [LARGE SCALE GENOMIC DNA]</scope>
    <source>
        <strain evidence="2 3">LHW63014</strain>
    </source>
</reference>
<dbReference type="SUPFAM" id="SSF53335">
    <property type="entry name" value="S-adenosyl-L-methionine-dependent methyltransferases"/>
    <property type="match status" value="1"/>
</dbReference>
<keyword evidence="2" id="KW-0489">Methyltransferase</keyword>
<dbReference type="CDD" id="cd02440">
    <property type="entry name" value="AdoMet_MTases"/>
    <property type="match status" value="1"/>
</dbReference>
<sequence>MTTTSLFTRPGPAHQLLDSIIGNHLDRLKIKPGQVVLEVGAGPGEITARLAALVGRDGSVTAVTADTRQLAPTSVIDIYRRDLDCDLLPGTTDSYHLIVARWPHGPLRDPVDVVQQMIARLRPGGTLALAFITPTTPRIYRAPDAEDARLIGTVMHHARRVLVGPDGSATWTRDIDTLLLDNGMAGHCTHTGTETWTGGGPGCRLLADIVTHLRPTLTEITGRDIDRFGALMADPRVLLASYERQVIHARKPVC</sequence>
<dbReference type="RefSeq" id="WP_117231226.1">
    <property type="nucleotide sequence ID" value="NZ_CP061725.1"/>
</dbReference>
<dbReference type="GO" id="GO:0008168">
    <property type="term" value="F:methyltransferase activity"/>
    <property type="evidence" value="ECO:0007669"/>
    <property type="project" value="UniProtKB-KW"/>
</dbReference>
<accession>A0A372FRD8</accession>
<organism evidence="2 3">
    <name type="scientific">Micromonospora craniellae</name>
    <dbReference type="NCBI Taxonomy" id="2294034"/>
    <lineage>
        <taxon>Bacteria</taxon>
        <taxon>Bacillati</taxon>
        <taxon>Actinomycetota</taxon>
        <taxon>Actinomycetes</taxon>
        <taxon>Micromonosporales</taxon>
        <taxon>Micromonosporaceae</taxon>
        <taxon>Micromonospora</taxon>
    </lineage>
</organism>
<feature type="domain" description="Methyltransferase" evidence="1">
    <location>
        <begin position="36"/>
        <end position="125"/>
    </location>
</feature>
<dbReference type="Gene3D" id="3.40.50.150">
    <property type="entry name" value="Vaccinia Virus protein VP39"/>
    <property type="match status" value="1"/>
</dbReference>
<dbReference type="Pfam" id="PF13649">
    <property type="entry name" value="Methyltransf_25"/>
    <property type="match status" value="1"/>
</dbReference>
<dbReference type="EMBL" id="QVFU01000084">
    <property type="protein sequence ID" value="RFS41042.1"/>
    <property type="molecule type" value="Genomic_DNA"/>
</dbReference>
<protein>
    <submittedName>
        <fullName evidence="2">Class I SAM-dependent methyltransferase</fullName>
    </submittedName>
</protein>
<dbReference type="GO" id="GO:0032259">
    <property type="term" value="P:methylation"/>
    <property type="evidence" value="ECO:0007669"/>
    <property type="project" value="UniProtKB-KW"/>
</dbReference>
<dbReference type="InterPro" id="IPR041698">
    <property type="entry name" value="Methyltransf_25"/>
</dbReference>
<keyword evidence="3" id="KW-1185">Reference proteome</keyword>
<proteinExistence type="predicted"/>
<evidence type="ECO:0000259" key="1">
    <source>
        <dbReference type="Pfam" id="PF13649"/>
    </source>
</evidence>
<evidence type="ECO:0000313" key="2">
    <source>
        <dbReference type="EMBL" id="RFS41042.1"/>
    </source>
</evidence>
<dbReference type="AlphaFoldDB" id="A0A372FRD8"/>
<name>A0A372FRD8_9ACTN</name>
<dbReference type="InterPro" id="IPR029063">
    <property type="entry name" value="SAM-dependent_MTases_sf"/>
</dbReference>
<dbReference type="Proteomes" id="UP000262621">
    <property type="component" value="Unassembled WGS sequence"/>
</dbReference>
<dbReference type="OrthoDB" id="3469983at2"/>
<evidence type="ECO:0000313" key="3">
    <source>
        <dbReference type="Proteomes" id="UP000262621"/>
    </source>
</evidence>